<evidence type="ECO:0000256" key="11">
    <source>
        <dbReference type="ARBA" id="ARBA00023239"/>
    </source>
</evidence>
<keyword evidence="7" id="KW-0408">Iron</keyword>
<dbReference type="InterPro" id="IPR006638">
    <property type="entry name" value="Elp3/MiaA/NifB-like_rSAM"/>
</dbReference>
<dbReference type="InterPro" id="IPR013785">
    <property type="entry name" value="Aldolase_TIM"/>
</dbReference>
<evidence type="ECO:0000256" key="2">
    <source>
        <dbReference type="ARBA" id="ARBA00012167"/>
    </source>
</evidence>
<evidence type="ECO:0000256" key="6">
    <source>
        <dbReference type="ARBA" id="ARBA00022741"/>
    </source>
</evidence>
<keyword evidence="4" id="KW-0949">S-adenosyl-L-methionine</keyword>
<dbReference type="Pfam" id="PF04055">
    <property type="entry name" value="Radical_SAM"/>
    <property type="match status" value="1"/>
</dbReference>
<dbReference type="SFLD" id="SFLDG01067">
    <property type="entry name" value="SPASM/twitch_domain_containing"/>
    <property type="match status" value="1"/>
</dbReference>
<evidence type="ECO:0000256" key="8">
    <source>
        <dbReference type="ARBA" id="ARBA00023014"/>
    </source>
</evidence>
<organism evidence="14 15">
    <name type="scientific">Aquimarina hainanensis</name>
    <dbReference type="NCBI Taxonomy" id="1578017"/>
    <lineage>
        <taxon>Bacteria</taxon>
        <taxon>Pseudomonadati</taxon>
        <taxon>Bacteroidota</taxon>
        <taxon>Flavobacteriia</taxon>
        <taxon>Flavobacteriales</taxon>
        <taxon>Flavobacteriaceae</taxon>
        <taxon>Aquimarina</taxon>
    </lineage>
</organism>
<evidence type="ECO:0000256" key="9">
    <source>
        <dbReference type="ARBA" id="ARBA00023134"/>
    </source>
</evidence>
<evidence type="ECO:0000256" key="10">
    <source>
        <dbReference type="ARBA" id="ARBA00023150"/>
    </source>
</evidence>
<dbReference type="PANTHER" id="PTHR22960">
    <property type="entry name" value="MOLYBDOPTERIN COFACTOR SYNTHESIS PROTEIN A"/>
    <property type="match status" value="1"/>
</dbReference>
<comment type="caution">
    <text evidence="14">The sequence shown here is derived from an EMBL/GenBank/DDBJ whole genome shotgun (WGS) entry which is preliminary data.</text>
</comment>
<keyword evidence="11 14" id="KW-0456">Lyase</keyword>
<dbReference type="Pfam" id="PF06463">
    <property type="entry name" value="Mob_synth_C"/>
    <property type="match status" value="1"/>
</dbReference>
<evidence type="ECO:0000256" key="5">
    <source>
        <dbReference type="ARBA" id="ARBA00022723"/>
    </source>
</evidence>
<protein>
    <recommendedName>
        <fullName evidence="2">GTP 3',8-cyclase</fullName>
        <ecNumber evidence="2">4.1.99.22</ecNumber>
    </recommendedName>
</protein>
<evidence type="ECO:0000259" key="13">
    <source>
        <dbReference type="PROSITE" id="PS51918"/>
    </source>
</evidence>
<keyword evidence="6" id="KW-0547">Nucleotide-binding</keyword>
<dbReference type="SUPFAM" id="SSF102114">
    <property type="entry name" value="Radical SAM enzymes"/>
    <property type="match status" value="1"/>
</dbReference>
<evidence type="ECO:0000313" key="15">
    <source>
        <dbReference type="Proteomes" id="UP001597459"/>
    </source>
</evidence>
<comment type="cofactor">
    <cofactor evidence="1">
        <name>[4Fe-4S] cluster</name>
        <dbReference type="ChEBI" id="CHEBI:49883"/>
    </cofactor>
</comment>
<dbReference type="CDD" id="cd01335">
    <property type="entry name" value="Radical_SAM"/>
    <property type="match status" value="1"/>
</dbReference>
<keyword evidence="5" id="KW-0479">Metal-binding</keyword>
<dbReference type="InterPro" id="IPR058240">
    <property type="entry name" value="rSAM_sf"/>
</dbReference>
<dbReference type="InterPro" id="IPR007197">
    <property type="entry name" value="rSAM"/>
</dbReference>
<dbReference type="GO" id="GO:0061798">
    <property type="term" value="F:GTP 3',8'-cyclase activity"/>
    <property type="evidence" value="ECO:0007669"/>
    <property type="project" value="UniProtKB-EC"/>
</dbReference>
<dbReference type="PANTHER" id="PTHR22960:SF0">
    <property type="entry name" value="MOLYBDENUM COFACTOR BIOSYNTHESIS PROTEIN 1"/>
    <property type="match status" value="1"/>
</dbReference>
<dbReference type="EC" id="4.1.99.22" evidence="2"/>
<keyword evidence="15" id="KW-1185">Reference proteome</keyword>
<keyword evidence="10" id="KW-0501">Molybdenum cofactor biosynthesis</keyword>
<dbReference type="InterPro" id="IPR010505">
    <property type="entry name" value="MoaA_twitch"/>
</dbReference>
<keyword evidence="8" id="KW-0411">Iron-sulfur</keyword>
<evidence type="ECO:0000256" key="3">
    <source>
        <dbReference type="ARBA" id="ARBA00022485"/>
    </source>
</evidence>
<keyword evidence="3" id="KW-0004">4Fe-4S</keyword>
<dbReference type="Proteomes" id="UP001597459">
    <property type="component" value="Unassembled WGS sequence"/>
</dbReference>
<dbReference type="EMBL" id="JBHULX010000027">
    <property type="protein sequence ID" value="MFD2591929.1"/>
    <property type="molecule type" value="Genomic_DNA"/>
</dbReference>
<proteinExistence type="predicted"/>
<dbReference type="InterPro" id="IPR013483">
    <property type="entry name" value="MoaA"/>
</dbReference>
<dbReference type="Gene3D" id="3.20.20.70">
    <property type="entry name" value="Aldolase class I"/>
    <property type="match status" value="1"/>
</dbReference>
<dbReference type="NCBIfam" id="TIGR02666">
    <property type="entry name" value="moaA"/>
    <property type="match status" value="1"/>
</dbReference>
<reference evidence="15" key="1">
    <citation type="journal article" date="2019" name="Int. J. Syst. Evol. Microbiol.">
        <title>The Global Catalogue of Microorganisms (GCM) 10K type strain sequencing project: providing services to taxonomists for standard genome sequencing and annotation.</title>
        <authorList>
            <consortium name="The Broad Institute Genomics Platform"/>
            <consortium name="The Broad Institute Genome Sequencing Center for Infectious Disease"/>
            <person name="Wu L."/>
            <person name="Ma J."/>
        </authorList>
    </citation>
    <scope>NUCLEOTIDE SEQUENCE [LARGE SCALE GENOMIC DNA]</scope>
    <source>
        <strain evidence="15">KCTC 42423</strain>
    </source>
</reference>
<evidence type="ECO:0000256" key="7">
    <source>
        <dbReference type="ARBA" id="ARBA00023004"/>
    </source>
</evidence>
<evidence type="ECO:0000256" key="4">
    <source>
        <dbReference type="ARBA" id="ARBA00022691"/>
    </source>
</evidence>
<dbReference type="InterPro" id="IPR040064">
    <property type="entry name" value="MoaA-like"/>
</dbReference>
<dbReference type="SFLD" id="SFLDG01386">
    <property type="entry name" value="main_SPASM_domain-containing"/>
    <property type="match status" value="1"/>
</dbReference>
<dbReference type="SMART" id="SM00729">
    <property type="entry name" value="Elp3"/>
    <property type="match status" value="1"/>
</dbReference>
<dbReference type="PROSITE" id="PS51918">
    <property type="entry name" value="RADICAL_SAM"/>
    <property type="match status" value="1"/>
</dbReference>
<evidence type="ECO:0000313" key="14">
    <source>
        <dbReference type="EMBL" id="MFD2591929.1"/>
    </source>
</evidence>
<name>A0ABW5NAM3_9FLAO</name>
<dbReference type="SFLD" id="SFLDG01383">
    <property type="entry name" value="cyclic_pyranopterin_phosphate"/>
    <property type="match status" value="1"/>
</dbReference>
<dbReference type="InterPro" id="IPR000385">
    <property type="entry name" value="MoaA_NifB_PqqE_Fe-S-bd_CS"/>
</dbReference>
<gene>
    <name evidence="14" type="primary">moaA</name>
    <name evidence="14" type="ORF">ACFSTE_13915</name>
</gene>
<dbReference type="RefSeq" id="WP_378258604.1">
    <property type="nucleotide sequence ID" value="NZ_JBHSJV010000001.1"/>
</dbReference>
<evidence type="ECO:0000256" key="12">
    <source>
        <dbReference type="ARBA" id="ARBA00048697"/>
    </source>
</evidence>
<dbReference type="InterPro" id="IPR050105">
    <property type="entry name" value="MoCo_biosynth_MoaA/MoaC"/>
</dbReference>
<comment type="catalytic activity">
    <reaction evidence="12">
        <text>GTP + AH2 + S-adenosyl-L-methionine = (8S)-3',8-cyclo-7,8-dihydroguanosine 5'-triphosphate + 5'-deoxyadenosine + L-methionine + A + H(+)</text>
        <dbReference type="Rhea" id="RHEA:49576"/>
        <dbReference type="ChEBI" id="CHEBI:13193"/>
        <dbReference type="ChEBI" id="CHEBI:15378"/>
        <dbReference type="ChEBI" id="CHEBI:17319"/>
        <dbReference type="ChEBI" id="CHEBI:17499"/>
        <dbReference type="ChEBI" id="CHEBI:37565"/>
        <dbReference type="ChEBI" id="CHEBI:57844"/>
        <dbReference type="ChEBI" id="CHEBI:59789"/>
        <dbReference type="ChEBI" id="CHEBI:131766"/>
        <dbReference type="EC" id="4.1.99.22"/>
    </reaction>
</comment>
<dbReference type="CDD" id="cd21117">
    <property type="entry name" value="Twitch_MoaA"/>
    <property type="match status" value="1"/>
</dbReference>
<accession>A0ABW5NAM3</accession>
<dbReference type="PROSITE" id="PS01305">
    <property type="entry name" value="MOAA_NIFB_PQQE"/>
    <property type="match status" value="1"/>
</dbReference>
<feature type="domain" description="Radical SAM core" evidence="13">
    <location>
        <begin position="11"/>
        <end position="222"/>
    </location>
</feature>
<sequence>MKEIKNILTDTHQRKHSYLRISLTERCNLRCTYCMPSEGVHLSPKSCLMTADEVYEIAKVFVKNGVTKIRLTGGEPLIRKDIHQILEKLASLPINLAITTNAVVVDRFIPVFKRVGIRDVNVSLDSLNERKFKDITRRNYFDRVYTNIFKLLNANFHVKINIVLIKGFNEDEIINFIRLTKDLDVTIRFIEFMPFDGNRWNIDKMVSYQTIMKTVKNYFSERLIVKEKDAPNDTAVHYKIGGYTGRFAIISSVTNPFCDSCNRIRITANGYLKNCLFSATESDLLSPLREGKSIESIIQKSFLLKEKTRGGMNTLEELKNPVLHTRNRSMTIIGG</sequence>
<evidence type="ECO:0000256" key="1">
    <source>
        <dbReference type="ARBA" id="ARBA00001966"/>
    </source>
</evidence>
<dbReference type="SFLD" id="SFLDS00029">
    <property type="entry name" value="Radical_SAM"/>
    <property type="match status" value="1"/>
</dbReference>
<keyword evidence="9" id="KW-0342">GTP-binding</keyword>